<sequence>MILHPGHRRRWMELNLKPAQMDSWIDAFKQYFKSQYFHQDAAFETDNPEHQDRPGRNSFLLGSNYYDDIEDHNEVDQYLSERPKQVDEPLAWWKANISQYPRLSTMAFDYLSIPAMSSECERLFSRAKHCITLSSTFFLLFAIDAVSRITQPGCGCECGCGCMQMLAPEKRGVVQG</sequence>
<evidence type="ECO:0000313" key="3">
    <source>
        <dbReference type="Proteomes" id="UP000001056"/>
    </source>
</evidence>
<dbReference type="EMBL" id="CH408031">
    <property type="protein sequence ID" value="EAQ89438.1"/>
    <property type="molecule type" value="Genomic_DNA"/>
</dbReference>
<dbReference type="InParanoid" id="Q2H5K8"/>
<dbReference type="Pfam" id="PF05699">
    <property type="entry name" value="Dimer_Tnp_hAT"/>
    <property type="match status" value="1"/>
</dbReference>
<feature type="domain" description="HAT C-terminal dimerisation" evidence="1">
    <location>
        <begin position="74"/>
        <end position="131"/>
    </location>
</feature>
<organism evidence="2 3">
    <name type="scientific">Chaetomium globosum (strain ATCC 6205 / CBS 148.51 / DSM 1962 / NBRC 6347 / NRRL 1970)</name>
    <name type="common">Soil fungus</name>
    <dbReference type="NCBI Taxonomy" id="306901"/>
    <lineage>
        <taxon>Eukaryota</taxon>
        <taxon>Fungi</taxon>
        <taxon>Dikarya</taxon>
        <taxon>Ascomycota</taxon>
        <taxon>Pezizomycotina</taxon>
        <taxon>Sordariomycetes</taxon>
        <taxon>Sordariomycetidae</taxon>
        <taxon>Sordariales</taxon>
        <taxon>Chaetomiaceae</taxon>
        <taxon>Chaetomium</taxon>
    </lineage>
</organism>
<dbReference type="PANTHER" id="PTHR47611:SF1">
    <property type="entry name" value="CCHC-TYPE DOMAIN-CONTAINING PROTEIN"/>
    <property type="match status" value="1"/>
</dbReference>
<dbReference type="GeneID" id="4391165"/>
<keyword evidence="3" id="KW-1185">Reference proteome</keyword>
<dbReference type="SUPFAM" id="SSF53098">
    <property type="entry name" value="Ribonuclease H-like"/>
    <property type="match status" value="1"/>
</dbReference>
<dbReference type="RefSeq" id="XP_001222152.1">
    <property type="nucleotide sequence ID" value="XM_001222151.1"/>
</dbReference>
<accession>Q2H5K8</accession>
<dbReference type="HOGENOM" id="CLU_1524969_0_0_1"/>
<dbReference type="PANTHER" id="PTHR47611">
    <property type="entry name" value="HAT DIMERISATION DOMAIN, C-TERMINAL"/>
    <property type="match status" value="1"/>
</dbReference>
<dbReference type="eggNOG" id="KOG1121">
    <property type="taxonomic scope" value="Eukaryota"/>
</dbReference>
<gene>
    <name evidence="2" type="ORF">CHGG_06057</name>
</gene>
<dbReference type="STRING" id="306901.Q2H5K8"/>
<name>Q2H5K8_CHAGB</name>
<dbReference type="VEuPathDB" id="FungiDB:CHGG_06057"/>
<protein>
    <recommendedName>
        <fullName evidence="1">HAT C-terminal dimerisation domain-containing protein</fullName>
    </recommendedName>
</protein>
<dbReference type="InterPro" id="IPR012337">
    <property type="entry name" value="RNaseH-like_sf"/>
</dbReference>
<dbReference type="Proteomes" id="UP000001056">
    <property type="component" value="Unassembled WGS sequence"/>
</dbReference>
<dbReference type="GO" id="GO:0046983">
    <property type="term" value="F:protein dimerization activity"/>
    <property type="evidence" value="ECO:0007669"/>
    <property type="project" value="InterPro"/>
</dbReference>
<dbReference type="OrthoDB" id="5147099at2759"/>
<evidence type="ECO:0000259" key="1">
    <source>
        <dbReference type="Pfam" id="PF05699"/>
    </source>
</evidence>
<dbReference type="OMA" id="KANISQY"/>
<proteinExistence type="predicted"/>
<dbReference type="InterPro" id="IPR008906">
    <property type="entry name" value="HATC_C_dom"/>
</dbReference>
<evidence type="ECO:0000313" key="2">
    <source>
        <dbReference type="EMBL" id="EAQ89438.1"/>
    </source>
</evidence>
<dbReference type="AlphaFoldDB" id="Q2H5K8"/>
<reference evidence="3" key="1">
    <citation type="journal article" date="2015" name="Genome Announc.">
        <title>Draft genome sequence of the cellulolytic fungus Chaetomium globosum.</title>
        <authorList>
            <person name="Cuomo C.A."/>
            <person name="Untereiner W.A."/>
            <person name="Ma L.-J."/>
            <person name="Grabherr M."/>
            <person name="Birren B.W."/>
        </authorList>
    </citation>
    <scope>NUCLEOTIDE SEQUENCE [LARGE SCALE GENOMIC DNA]</scope>
    <source>
        <strain evidence="3">ATCC 6205 / CBS 148.51 / DSM 1962 / NBRC 6347 / NRRL 1970</strain>
    </source>
</reference>